<feature type="region of interest" description="Disordered" evidence="4">
    <location>
        <begin position="328"/>
        <end position="363"/>
    </location>
</feature>
<dbReference type="Gene3D" id="1.25.40.10">
    <property type="entry name" value="Tetratricopeptide repeat domain"/>
    <property type="match status" value="2"/>
</dbReference>
<keyword evidence="1 5" id="KW-0732">Signal</keyword>
<dbReference type="Proteomes" id="UP000475117">
    <property type="component" value="Chromosome"/>
</dbReference>
<dbReference type="Pfam" id="PF13525">
    <property type="entry name" value="YfiO"/>
    <property type="match status" value="1"/>
</dbReference>
<name>A0A6B3LD85_9BACT</name>
<keyword evidence="8" id="KW-1185">Reference proteome</keyword>
<gene>
    <name evidence="7" type="primary">bamD</name>
    <name evidence="7" type="ORF">G3M56_011495</name>
</gene>
<keyword evidence="2" id="KW-0472">Membrane</keyword>
<dbReference type="InterPro" id="IPR019734">
    <property type="entry name" value="TPR_rpt"/>
</dbReference>
<feature type="compositionally biased region" description="Basic and acidic residues" evidence="4">
    <location>
        <begin position="349"/>
        <end position="363"/>
    </location>
</feature>
<dbReference type="SMART" id="SM00028">
    <property type="entry name" value="TPR"/>
    <property type="match status" value="4"/>
</dbReference>
<evidence type="ECO:0000256" key="4">
    <source>
        <dbReference type="SAM" id="MobiDB-lite"/>
    </source>
</evidence>
<accession>A0A6B3LD85</accession>
<dbReference type="EMBL" id="CP066776">
    <property type="protein sequence ID" value="QQL44498.1"/>
    <property type="molecule type" value="Genomic_DNA"/>
</dbReference>
<protein>
    <submittedName>
        <fullName evidence="7">Outer membrane protein assembly factor BamD</fullName>
    </submittedName>
</protein>
<evidence type="ECO:0000313" key="8">
    <source>
        <dbReference type="Proteomes" id="UP000475117"/>
    </source>
</evidence>
<dbReference type="RefSeq" id="WP_164363649.1">
    <property type="nucleotide sequence ID" value="NZ_CP066776.1"/>
</dbReference>
<dbReference type="AlphaFoldDB" id="A0A6B3LD85"/>
<proteinExistence type="predicted"/>
<feature type="domain" description="Outer membrane lipoprotein BamD-like" evidence="6">
    <location>
        <begin position="168"/>
        <end position="323"/>
    </location>
</feature>
<dbReference type="SUPFAM" id="SSF48452">
    <property type="entry name" value="TPR-like"/>
    <property type="match status" value="1"/>
</dbReference>
<evidence type="ECO:0000256" key="1">
    <source>
        <dbReference type="ARBA" id="ARBA00022729"/>
    </source>
</evidence>
<reference evidence="7 8" key="1">
    <citation type="submission" date="2020-12" db="EMBL/GenBank/DDBJ databases">
        <title>Sulforoseuscoccus oceanibium gen. nov., sp. nov., a representative of the phylum Verrucomicrobia with special cytoplasmic membrane, and proposal of Sulforoseuscoccusaceae fam. nov.</title>
        <authorList>
            <person name="Xi F."/>
        </authorList>
    </citation>
    <scope>NUCLEOTIDE SEQUENCE [LARGE SCALE GENOMIC DNA]</scope>
    <source>
        <strain evidence="7 8">T37</strain>
    </source>
</reference>
<evidence type="ECO:0000256" key="2">
    <source>
        <dbReference type="ARBA" id="ARBA00023136"/>
    </source>
</evidence>
<dbReference type="KEGG" id="soa:G3M56_011495"/>
<evidence type="ECO:0000313" key="7">
    <source>
        <dbReference type="EMBL" id="QQL44498.1"/>
    </source>
</evidence>
<feature type="chain" id="PRO_5035204199" evidence="5">
    <location>
        <begin position="32"/>
        <end position="363"/>
    </location>
</feature>
<sequence>MNLRNRLSSSAAVAITASVLASATLTTPADAGIFSKLFGGGDKEELPTQTELEKREQAAAELVAKAQEQEQKGDFKDAAKIYRKLVKKFPLTKFTADAAIRSAELFESEGEPTDAFDVYQKFIELSRDDKRYGEVLKAQYELAQRSKTGDFKRRVVGLPLDVPMNKKVEMFETVSTNSPRSPLAAQSLFAIGEVYQEAGKTQDAIMAYGRVVSAHGTRPQAPIAQFRIGQLHMATAAQGAKDTSTITSAREAFEDFLLAYPDHKLAPKAKELLKTVDKRQAAELLKVAKFYEKTEKYRAAALYYRDVIKRGGDEAVVEEAKARLAALQAKGGELNAPTTTDPEDSDGSLTKDRKDYVGPKSED</sequence>
<dbReference type="InterPro" id="IPR011990">
    <property type="entry name" value="TPR-like_helical_dom_sf"/>
</dbReference>
<evidence type="ECO:0000256" key="3">
    <source>
        <dbReference type="ARBA" id="ARBA00023237"/>
    </source>
</evidence>
<evidence type="ECO:0000256" key="5">
    <source>
        <dbReference type="SAM" id="SignalP"/>
    </source>
</evidence>
<dbReference type="NCBIfam" id="TIGR03302">
    <property type="entry name" value="OM_YfiO"/>
    <property type="match status" value="1"/>
</dbReference>
<dbReference type="InterPro" id="IPR039565">
    <property type="entry name" value="BamD-like"/>
</dbReference>
<dbReference type="InterPro" id="IPR017689">
    <property type="entry name" value="BamD"/>
</dbReference>
<organism evidence="7 8">
    <name type="scientific">Sulfuriroseicoccus oceanibius</name>
    <dbReference type="NCBI Taxonomy" id="2707525"/>
    <lineage>
        <taxon>Bacteria</taxon>
        <taxon>Pseudomonadati</taxon>
        <taxon>Verrucomicrobiota</taxon>
        <taxon>Verrucomicrobiia</taxon>
        <taxon>Verrucomicrobiales</taxon>
        <taxon>Verrucomicrobiaceae</taxon>
        <taxon>Sulfuriroseicoccus</taxon>
    </lineage>
</organism>
<dbReference type="Pfam" id="PF13432">
    <property type="entry name" value="TPR_16"/>
    <property type="match status" value="1"/>
</dbReference>
<feature type="signal peptide" evidence="5">
    <location>
        <begin position="1"/>
        <end position="31"/>
    </location>
</feature>
<evidence type="ECO:0000259" key="6">
    <source>
        <dbReference type="Pfam" id="PF13525"/>
    </source>
</evidence>
<keyword evidence="3" id="KW-0998">Cell outer membrane</keyword>